<organism evidence="2 3">
    <name type="scientific">Meira miltonrushii</name>
    <dbReference type="NCBI Taxonomy" id="1280837"/>
    <lineage>
        <taxon>Eukaryota</taxon>
        <taxon>Fungi</taxon>
        <taxon>Dikarya</taxon>
        <taxon>Basidiomycota</taxon>
        <taxon>Ustilaginomycotina</taxon>
        <taxon>Exobasidiomycetes</taxon>
        <taxon>Exobasidiales</taxon>
        <taxon>Brachybasidiaceae</taxon>
        <taxon>Meira</taxon>
    </lineage>
</organism>
<evidence type="ECO:0000313" key="3">
    <source>
        <dbReference type="Proteomes" id="UP000245771"/>
    </source>
</evidence>
<sequence>MAYSITENVIHAYEAILEQSKLEAYFRHHLAPSSKEEEEGISEEEESSETDSSNAEEGGEDQNEPEDGTGWSNDELNLFFISLERRSRLRCDLIAEDLGGRKSISQIAHLIHLFEQQKHDQKAERNALRRIEMIPIAIEVSKEWDEIEQAISSRLQNWEETKLQKLGDQSAECDWDTQVLHSILFLRHTHRLDPSQNAPNLVIEQSSSSKEGNKIFSFTISDVVGLLRYTRLPNKVNGLAFRSFGKDHCVPIINTRGESDQKAWEIVLRSIQLGFLVPINARRGKKKTHGQLRASLDEQSDLVSDATVESLQGSPEQRLVWWDSLPNTQDLETLTRRLDDTRESALHQLLRSLKQREWKQIMAMMYVKAANEDDEKGTGKKHPLTDDDHDENIPAKRRKIITGERSVTTDLDTWAKRMARFDRIGVNKDALLTFLEPRLNFEDQSLFNAKGVEYILKWVEPEQESSSVEKVSIYIFDLLAVCLRNFLNCIMEHITDQISHSLRPELKQAAVEITEEDILKAVALFVRPIDDEDDNEDDHIDDDSSDNSDSDSDDDFDPNLVNLDVFDPSLLDGMHDSLPSAHIQALMNLNDKQCTDAYERKCNHISGLNSAPASRQCTDAAEQNDLSESESESAKNIREAKEIN</sequence>
<dbReference type="GO" id="GO:0001181">
    <property type="term" value="F:RNA polymerase I general transcription initiation factor activity"/>
    <property type="evidence" value="ECO:0007669"/>
    <property type="project" value="TreeGrafter"/>
</dbReference>
<evidence type="ECO:0000313" key="2">
    <source>
        <dbReference type="EMBL" id="PWN34001.1"/>
    </source>
</evidence>
<name>A0A316VDD9_9BASI</name>
<feature type="compositionally biased region" description="Polar residues" evidence="1">
    <location>
        <begin position="608"/>
        <end position="617"/>
    </location>
</feature>
<dbReference type="PANTHER" id="PTHR28079">
    <property type="entry name" value="RNA POLYMERASE I-SPECIFIC TRANSCRIPTION INITIATION FACTOR RRN5"/>
    <property type="match status" value="1"/>
</dbReference>
<dbReference type="Proteomes" id="UP000245771">
    <property type="component" value="Unassembled WGS sequence"/>
</dbReference>
<dbReference type="AlphaFoldDB" id="A0A316VDD9"/>
<gene>
    <name evidence="2" type="ORF">FA14DRAFT_161583</name>
</gene>
<feature type="region of interest" description="Disordered" evidence="1">
    <location>
        <begin position="608"/>
        <end position="644"/>
    </location>
</feature>
<dbReference type="InterPro" id="IPR039601">
    <property type="entry name" value="Rrn5"/>
</dbReference>
<dbReference type="EMBL" id="KZ819604">
    <property type="protein sequence ID" value="PWN34001.1"/>
    <property type="molecule type" value="Genomic_DNA"/>
</dbReference>
<feature type="region of interest" description="Disordered" evidence="1">
    <location>
        <begin position="372"/>
        <end position="391"/>
    </location>
</feature>
<dbReference type="InParanoid" id="A0A316VDD9"/>
<feature type="compositionally biased region" description="Basic and acidic residues" evidence="1">
    <location>
        <begin position="632"/>
        <end position="644"/>
    </location>
</feature>
<dbReference type="GO" id="GO:0042790">
    <property type="term" value="P:nucleolar large rRNA transcription by RNA polymerase I"/>
    <property type="evidence" value="ECO:0007669"/>
    <property type="project" value="InterPro"/>
</dbReference>
<feature type="compositionally biased region" description="Acidic residues" evidence="1">
    <location>
        <begin position="57"/>
        <end position="67"/>
    </location>
</feature>
<feature type="compositionally biased region" description="Acidic residues" evidence="1">
    <location>
        <begin position="36"/>
        <end position="49"/>
    </location>
</feature>
<feature type="non-terminal residue" evidence="2">
    <location>
        <position position="644"/>
    </location>
</feature>
<dbReference type="OrthoDB" id="2240312at2759"/>
<dbReference type="RefSeq" id="XP_025354303.1">
    <property type="nucleotide sequence ID" value="XM_025499178.1"/>
</dbReference>
<feature type="region of interest" description="Disordered" evidence="1">
    <location>
        <begin position="531"/>
        <end position="558"/>
    </location>
</feature>
<dbReference type="GO" id="GO:0000500">
    <property type="term" value="C:RNA polymerase I upstream activating factor complex"/>
    <property type="evidence" value="ECO:0007669"/>
    <property type="project" value="InterPro"/>
</dbReference>
<evidence type="ECO:0000256" key="1">
    <source>
        <dbReference type="SAM" id="MobiDB-lite"/>
    </source>
</evidence>
<proteinExistence type="predicted"/>
<dbReference type="GeneID" id="37020959"/>
<feature type="region of interest" description="Disordered" evidence="1">
    <location>
        <begin position="31"/>
        <end position="72"/>
    </location>
</feature>
<dbReference type="GO" id="GO:0006361">
    <property type="term" value="P:transcription initiation at RNA polymerase I promoter"/>
    <property type="evidence" value="ECO:0007669"/>
    <property type="project" value="TreeGrafter"/>
</dbReference>
<keyword evidence="3" id="KW-1185">Reference proteome</keyword>
<reference evidence="2 3" key="1">
    <citation type="journal article" date="2018" name="Mol. Biol. Evol.">
        <title>Broad Genomic Sampling Reveals a Smut Pathogenic Ancestry of the Fungal Clade Ustilaginomycotina.</title>
        <authorList>
            <person name="Kijpornyongpan T."/>
            <person name="Mondo S.J."/>
            <person name="Barry K."/>
            <person name="Sandor L."/>
            <person name="Lee J."/>
            <person name="Lipzen A."/>
            <person name="Pangilinan J."/>
            <person name="LaButti K."/>
            <person name="Hainaut M."/>
            <person name="Henrissat B."/>
            <person name="Grigoriev I.V."/>
            <person name="Spatafora J.W."/>
            <person name="Aime M.C."/>
        </authorList>
    </citation>
    <scope>NUCLEOTIDE SEQUENCE [LARGE SCALE GENOMIC DNA]</scope>
    <source>
        <strain evidence="2 3">MCA 3882</strain>
    </source>
</reference>
<protein>
    <submittedName>
        <fullName evidence="2">Uncharacterized protein</fullName>
    </submittedName>
</protein>
<dbReference type="STRING" id="1280837.A0A316VDD9"/>
<dbReference type="GO" id="GO:0000182">
    <property type="term" value="F:rDNA binding"/>
    <property type="evidence" value="ECO:0007669"/>
    <property type="project" value="TreeGrafter"/>
</dbReference>
<accession>A0A316VDD9</accession>
<feature type="compositionally biased region" description="Acidic residues" evidence="1">
    <location>
        <begin position="531"/>
        <end position="557"/>
    </location>
</feature>
<dbReference type="PANTHER" id="PTHR28079:SF1">
    <property type="entry name" value="RNA POLYMERASE I-SPECIFIC TRANSCRIPTION INITIATION FACTOR RRN5"/>
    <property type="match status" value="1"/>
</dbReference>